<evidence type="ECO:0000256" key="1">
    <source>
        <dbReference type="SAM" id="SignalP"/>
    </source>
</evidence>
<dbReference type="Proteomes" id="UP000242662">
    <property type="component" value="Unassembled WGS sequence"/>
</dbReference>
<gene>
    <name evidence="2" type="ORF">SAMN05421737_106156</name>
</gene>
<accession>A0A1G6K1A5</accession>
<proteinExistence type="predicted"/>
<feature type="chain" id="PRO_5017303893" evidence="1">
    <location>
        <begin position="26"/>
        <end position="131"/>
    </location>
</feature>
<dbReference type="AlphaFoldDB" id="A0A1G6K1A5"/>
<reference evidence="3" key="1">
    <citation type="submission" date="2016-09" db="EMBL/GenBank/DDBJ databases">
        <authorList>
            <person name="Varghese N."/>
            <person name="Submissions S."/>
        </authorList>
    </citation>
    <scope>NUCLEOTIDE SEQUENCE [LARGE SCALE GENOMIC DNA]</scope>
    <source>
        <strain evidence="3">25nlg</strain>
    </source>
</reference>
<evidence type="ECO:0000313" key="2">
    <source>
        <dbReference type="EMBL" id="SDC24651.1"/>
    </source>
</evidence>
<evidence type="ECO:0000313" key="3">
    <source>
        <dbReference type="Proteomes" id="UP000242662"/>
    </source>
</evidence>
<organism evidence="2 3">
    <name type="scientific">Shouchella lonarensis</name>
    <dbReference type="NCBI Taxonomy" id="1464122"/>
    <lineage>
        <taxon>Bacteria</taxon>
        <taxon>Bacillati</taxon>
        <taxon>Bacillota</taxon>
        <taxon>Bacilli</taxon>
        <taxon>Bacillales</taxon>
        <taxon>Bacillaceae</taxon>
        <taxon>Shouchella</taxon>
    </lineage>
</organism>
<keyword evidence="3" id="KW-1185">Reference proteome</keyword>
<name>A0A1G6K1A5_9BACI</name>
<dbReference type="EMBL" id="FMYM01000006">
    <property type="protein sequence ID" value="SDC24651.1"/>
    <property type="molecule type" value="Genomic_DNA"/>
</dbReference>
<feature type="signal peptide" evidence="1">
    <location>
        <begin position="1"/>
        <end position="25"/>
    </location>
</feature>
<dbReference type="RefSeq" id="WP_090775769.1">
    <property type="nucleotide sequence ID" value="NZ_FMYM01000006.1"/>
</dbReference>
<sequence>MFKKMFVSMIAVLIVLMSGSTFVKASDLVSEVPVIEGPDIVCMPIGSNIEEILKKYYKGTGEHGQELEMIVATLDDVVEEEGDYLFAFIDSFDTDKPGMHGAILAIETAGGEFEQRMIDIVVGCPELPIRN</sequence>
<keyword evidence="1" id="KW-0732">Signal</keyword>
<protein>
    <submittedName>
        <fullName evidence="2">Uncharacterized protein</fullName>
    </submittedName>
</protein>